<sequence>MAAAYLDPNLNHTPSSSTKIHLGTGVERSPGTMERVLKVFHYFESNSEPTTWASIIRHGDATDVRGIIQKIVDSHKVKHVACYGFRLSHLRSEEVHWLHLDMGVSNVREKYELAHPPEEWKYELRIRYLPKGFLNQFTEDKPTLNFFYQQVKSDYMLEIADQVDQDIALKLGCLEIRRSYWEMRGNALEKKSNYEVLEKDVGLKRFFPRSLLDSVKAKTLRKLIQQTFRQFANLNREESILKFFEILSPVYRFDKECFKCALGSSWIISVELAIGPEEGISYLTDKGCNPTHLADFNQVQTIQYSNSEDKDRKGTLQLKIAGAPEPLTVTAPSLTIAENMADLIDGYCRLVHGATQSFIIRPQKEGERALPSIPKLANSEKQGVRTHAVSVSDEISGDETDDYAEIIDEEDTYTMPSKSYGIDEARDYEIQRERIELGRCIGEGQFGDVHQGTYTSPENPALAVAIKTCKNCTSDSVREKFLQEALTMRQFDHPHIVKLIGVITENPVWIIMELCTLGELRSFLQVRKYSLDLASLILYAYQLSTALAYLESKRFVHRDIAARNVLVSSNDCVKLGDFGLSRYMEDSTYYKASKGKLPIKWMAPESINFRRFTSASDVWMFGVCMWEILMHGVKPFQGVKNNDVIGRIENGERLPMPPNCPPTLYSLMTKCWAYDPSRRPRFTELKAQLSTILEEEKVQQEERMRMESRRQVTASWDSGGSDEAPPKPSRPGYPSPRSSEGFYPSPQHMVQTNHYQDSAALDLRGLGQALPTHLMEERLIRQQQEMEEDQRWLEKEERFLKPDVRLSRGSIDREDGGPQAPTGNQHIYQPVGKPDPAAPPKKPPRPGAPGHLGSLASLGSPGDSYNEGVKPWRLQPQEISPPPTANLDRSNDRVYENVTGLVRAVIEMSSKIQPAPPEEYVPMVKEVGLALRTLLATVDETIPVLPASTHREIEMAQKLLNSDLGELINKMKLAQQYVMTSLQQEYKKQMLTAAHALAVDAKNLLDVIDQARLKALGQPRPH</sequence>
<dbReference type="Ensembl" id="ENSOART00020051492.1">
    <property type="protein sequence ID" value="ENSOARP00020035763.1"/>
    <property type="gene ID" value="ENSOARG00020004232.2"/>
</dbReference>
<reference evidence="1" key="1">
    <citation type="submission" date="2020-11" db="EMBL/GenBank/DDBJ databases">
        <authorList>
            <person name="Davenport K.M."/>
            <person name="Bickhart D.M."/>
            <person name="Smith T.P.L."/>
            <person name="Murdoch B.M."/>
            <person name="Rosen B.D."/>
        </authorList>
    </citation>
    <scope>NUCLEOTIDE SEQUENCE [LARGE SCALE GENOMIC DNA]</scope>
    <source>
        <strain evidence="1">OAR_USU_Benz2616</strain>
    </source>
</reference>
<evidence type="ECO:0000313" key="1">
    <source>
        <dbReference type="Ensembl" id="ENSOARP00020035763.1"/>
    </source>
</evidence>
<gene>
    <name evidence="1" type="primary">PTK2</name>
</gene>
<accession>A0AC11CUT1</accession>
<protein>
    <submittedName>
        <fullName evidence="1">Protein tyrosine kinase 2</fullName>
    </submittedName>
</protein>
<reference evidence="1" key="2">
    <citation type="submission" date="2025-08" db="UniProtKB">
        <authorList>
            <consortium name="Ensembl"/>
        </authorList>
    </citation>
    <scope>IDENTIFICATION</scope>
</reference>
<name>A0AC11CUT1_SHEEP</name>
<reference evidence="1" key="3">
    <citation type="submission" date="2025-09" db="UniProtKB">
        <authorList>
            <consortium name="Ensembl"/>
        </authorList>
    </citation>
    <scope>IDENTIFICATION</scope>
</reference>
<proteinExistence type="predicted"/>
<organism evidence="1">
    <name type="scientific">Ovis aries</name>
    <name type="common">Sheep</name>
    <dbReference type="NCBI Taxonomy" id="9940"/>
    <lineage>
        <taxon>Eukaryota</taxon>
        <taxon>Metazoa</taxon>
        <taxon>Chordata</taxon>
        <taxon>Craniata</taxon>
        <taxon>Vertebrata</taxon>
        <taxon>Euteleostomi</taxon>
        <taxon>Mammalia</taxon>
        <taxon>Eutheria</taxon>
        <taxon>Laurasiatheria</taxon>
        <taxon>Artiodactyla</taxon>
        <taxon>Ruminantia</taxon>
        <taxon>Pecora</taxon>
        <taxon>Bovidae</taxon>
        <taxon>Caprinae</taxon>
        <taxon>Ovis</taxon>
    </lineage>
</organism>